<proteinExistence type="predicted"/>
<dbReference type="AlphaFoldDB" id="A0AB74TMN9"/>
<name>A0AB74TMN9_9LACT</name>
<keyword evidence="1" id="KW-0812">Transmembrane</keyword>
<organism evidence="2">
    <name type="scientific">Dolosigranulum savutiense</name>
    <dbReference type="NCBI Taxonomy" id="3110288"/>
    <lineage>
        <taxon>Bacteria</taxon>
        <taxon>Bacillati</taxon>
        <taxon>Bacillota</taxon>
        <taxon>Bacilli</taxon>
        <taxon>Lactobacillales</taxon>
        <taxon>Carnobacteriaceae</taxon>
        <taxon>Dolosigranulum</taxon>
    </lineage>
</organism>
<evidence type="ECO:0000256" key="1">
    <source>
        <dbReference type="SAM" id="Phobius"/>
    </source>
</evidence>
<feature type="transmembrane region" description="Helical" evidence="1">
    <location>
        <begin position="6"/>
        <end position="21"/>
    </location>
</feature>
<evidence type="ECO:0000313" key="2">
    <source>
        <dbReference type="EMBL" id="XBC48471.1"/>
    </source>
</evidence>
<reference evidence="2" key="1">
    <citation type="submission" date="2023-12" db="EMBL/GenBank/DDBJ databases">
        <title>Dolosigranulum savutii sp. nov. isolated from human upper respiratory samples collected in Botswana.</title>
        <authorList>
            <person name="Kelly M.S."/>
        </authorList>
    </citation>
    <scope>NUCLEOTIDE SEQUENCE</scope>
    <source>
        <strain evidence="2">MSK312</strain>
    </source>
</reference>
<dbReference type="EMBL" id="CP142434">
    <property type="protein sequence ID" value="XBC48471.1"/>
    <property type="molecule type" value="Genomic_DNA"/>
</dbReference>
<feature type="transmembrane region" description="Helical" evidence="1">
    <location>
        <begin position="155"/>
        <end position="175"/>
    </location>
</feature>
<sequence length="180" mass="21736">MITLLKLLVVIFFIFLCQFIFRRHDKKQIELLTDNFLYWIKCPSEKTRPNNKLFVELFRPIYGNKHVHHPLPDNKRATTISNYYSLIDSFPTMSTSQAIEDQITLLQNMNDYYQYRYTEIFSVQYWFKFVVYLPKNILIYLGANPDTVIGKIANFIYWLFIVTWSIFKTQIINIIKQLFF</sequence>
<feature type="transmembrane region" description="Helical" evidence="1">
    <location>
        <begin position="125"/>
        <end position="143"/>
    </location>
</feature>
<protein>
    <submittedName>
        <fullName evidence="2">Uncharacterized protein</fullName>
    </submittedName>
</protein>
<keyword evidence="1" id="KW-1133">Transmembrane helix</keyword>
<gene>
    <name evidence="2" type="ORF">VUQ09_03510</name>
</gene>
<keyword evidence="1" id="KW-0472">Membrane</keyword>
<dbReference type="RefSeq" id="WP_347298459.1">
    <property type="nucleotide sequence ID" value="NZ_CP142434.1"/>
</dbReference>
<accession>A0AB74TMN9</accession>